<gene>
    <name evidence="1" type="ORF">ACIBG2_01270</name>
</gene>
<organism evidence="1 2">
    <name type="scientific">Nonomuraea typhae</name>
    <dbReference type="NCBI Taxonomy" id="2603600"/>
    <lineage>
        <taxon>Bacteria</taxon>
        <taxon>Bacillati</taxon>
        <taxon>Actinomycetota</taxon>
        <taxon>Actinomycetes</taxon>
        <taxon>Streptosporangiales</taxon>
        <taxon>Streptosporangiaceae</taxon>
        <taxon>Nonomuraea</taxon>
    </lineage>
</organism>
<proteinExistence type="predicted"/>
<name>A0ABW7YJB1_9ACTN</name>
<reference evidence="1 2" key="1">
    <citation type="submission" date="2024-10" db="EMBL/GenBank/DDBJ databases">
        <title>The Natural Products Discovery Center: Release of the First 8490 Sequenced Strains for Exploring Actinobacteria Biosynthetic Diversity.</title>
        <authorList>
            <person name="Kalkreuter E."/>
            <person name="Kautsar S.A."/>
            <person name="Yang D."/>
            <person name="Bader C.D."/>
            <person name="Teijaro C.N."/>
            <person name="Fluegel L."/>
            <person name="Davis C.M."/>
            <person name="Simpson J.R."/>
            <person name="Lauterbach L."/>
            <person name="Steele A.D."/>
            <person name="Gui C."/>
            <person name="Meng S."/>
            <person name="Li G."/>
            <person name="Viehrig K."/>
            <person name="Ye F."/>
            <person name="Su P."/>
            <person name="Kiefer A.F."/>
            <person name="Nichols A."/>
            <person name="Cepeda A.J."/>
            <person name="Yan W."/>
            <person name="Fan B."/>
            <person name="Jiang Y."/>
            <person name="Adhikari A."/>
            <person name="Zheng C.-J."/>
            <person name="Schuster L."/>
            <person name="Cowan T.M."/>
            <person name="Smanski M.J."/>
            <person name="Chevrette M.G."/>
            <person name="De Carvalho L.P.S."/>
            <person name="Shen B."/>
        </authorList>
    </citation>
    <scope>NUCLEOTIDE SEQUENCE [LARGE SCALE GENOMIC DNA]</scope>
    <source>
        <strain evidence="1 2">NPDC050545</strain>
    </source>
</reference>
<evidence type="ECO:0000313" key="1">
    <source>
        <dbReference type="EMBL" id="MFI6495981.1"/>
    </source>
</evidence>
<dbReference type="Proteomes" id="UP001612741">
    <property type="component" value="Unassembled WGS sequence"/>
</dbReference>
<accession>A0ABW7YJB1</accession>
<comment type="caution">
    <text evidence="1">The sequence shown here is derived from an EMBL/GenBank/DDBJ whole genome shotgun (WGS) entry which is preliminary data.</text>
</comment>
<dbReference type="RefSeq" id="WP_397077822.1">
    <property type="nucleotide sequence ID" value="NZ_JBITGY010000001.1"/>
</dbReference>
<dbReference type="EMBL" id="JBITGY010000001">
    <property type="protein sequence ID" value="MFI6495981.1"/>
    <property type="molecule type" value="Genomic_DNA"/>
</dbReference>
<protein>
    <submittedName>
        <fullName evidence="1">Uncharacterized protein</fullName>
    </submittedName>
</protein>
<evidence type="ECO:0000313" key="2">
    <source>
        <dbReference type="Proteomes" id="UP001612741"/>
    </source>
</evidence>
<sequence length="121" mass="13622">MSNTDAAKLTPTKVDDRADREQIGDAETRMGIKDMDYNVMRDGTRYYVRRNAGEMLWAVYTDQANAPVGYLAATYSDTRALKLEVWDGTGQPFAYGSPDNLMMLTKGLARLHDYLSETGKR</sequence>
<keyword evidence="2" id="KW-1185">Reference proteome</keyword>